<accession>A0A1H6XSY0</accession>
<protein>
    <submittedName>
        <fullName evidence="1">Predicted hydrolase of the alpha/beta superfamily</fullName>
    </submittedName>
</protein>
<keyword evidence="2" id="KW-1185">Reference proteome</keyword>
<keyword evidence="1" id="KW-0378">Hydrolase</keyword>
<dbReference type="InterPro" id="IPR029058">
    <property type="entry name" value="AB_hydrolase_fold"/>
</dbReference>
<dbReference type="Pfam" id="PF00756">
    <property type="entry name" value="Esterase"/>
    <property type="match status" value="1"/>
</dbReference>
<dbReference type="InterPro" id="IPR000801">
    <property type="entry name" value="Esterase-like"/>
</dbReference>
<dbReference type="OrthoDB" id="9784036at2"/>
<dbReference type="PANTHER" id="PTHR48098">
    <property type="entry name" value="ENTEROCHELIN ESTERASE-RELATED"/>
    <property type="match status" value="1"/>
</dbReference>
<dbReference type="SUPFAM" id="SSF53474">
    <property type="entry name" value="alpha/beta-Hydrolases"/>
    <property type="match status" value="1"/>
</dbReference>
<dbReference type="RefSeq" id="WP_092264164.1">
    <property type="nucleotide sequence ID" value="NZ_FNZA01000005.1"/>
</dbReference>
<dbReference type="EMBL" id="FNZA01000005">
    <property type="protein sequence ID" value="SEJ27665.1"/>
    <property type="molecule type" value="Genomic_DNA"/>
</dbReference>
<name>A0A1H6XSY0_9DEIO</name>
<dbReference type="Proteomes" id="UP000199223">
    <property type="component" value="Unassembled WGS sequence"/>
</dbReference>
<proteinExistence type="predicted"/>
<dbReference type="AlphaFoldDB" id="A0A1H6XSY0"/>
<dbReference type="PANTHER" id="PTHR48098:SF6">
    <property type="entry name" value="FERRI-BACILLIBACTIN ESTERASE BESA"/>
    <property type="match status" value="1"/>
</dbReference>
<reference evidence="2" key="1">
    <citation type="submission" date="2016-10" db="EMBL/GenBank/DDBJ databases">
        <authorList>
            <person name="Varghese N."/>
            <person name="Submissions S."/>
        </authorList>
    </citation>
    <scope>NUCLEOTIDE SEQUENCE [LARGE SCALE GENOMIC DNA]</scope>
    <source>
        <strain evidence="2">CGMCC 1.10218</strain>
    </source>
</reference>
<gene>
    <name evidence="1" type="ORF">SAMN04488058_105189</name>
</gene>
<evidence type="ECO:0000313" key="2">
    <source>
        <dbReference type="Proteomes" id="UP000199223"/>
    </source>
</evidence>
<dbReference type="STRING" id="856736.SAMN04488058_105189"/>
<evidence type="ECO:0000313" key="1">
    <source>
        <dbReference type="EMBL" id="SEJ27665.1"/>
    </source>
</evidence>
<dbReference type="InterPro" id="IPR050583">
    <property type="entry name" value="Mycobacterial_A85_antigen"/>
</dbReference>
<organism evidence="1 2">
    <name type="scientific">Deinococcus reticulitermitis</name>
    <dbReference type="NCBI Taxonomy" id="856736"/>
    <lineage>
        <taxon>Bacteria</taxon>
        <taxon>Thermotogati</taxon>
        <taxon>Deinococcota</taxon>
        <taxon>Deinococci</taxon>
        <taxon>Deinococcales</taxon>
        <taxon>Deinococcaceae</taxon>
        <taxon>Deinococcus</taxon>
    </lineage>
</organism>
<dbReference type="GO" id="GO:0016787">
    <property type="term" value="F:hydrolase activity"/>
    <property type="evidence" value="ECO:0007669"/>
    <property type="project" value="UniProtKB-KW"/>
</dbReference>
<sequence>MPRVRFEISSLPPGTPPGELFLTGTHRAWASDPAGWTFERAGPGAVLDAEFPEGTLLGVKVRARTPSGDIVEEGDRWGGRASAYQAVIRGDTTVLLPVAGWQDAREGRDRPSSCAPAREEFSLPAPWGEQVVRLWWPEGAPDDLPLLILHDGQNVFDEAPTFAGASWDAAGAALALAQAGHPVRIAALPVGDERSRRYVPFPFELNSFDSGADEYLDWIREALKPELARRFGPVTPARTALAGSSFGGLITLYAGLRDPGEYGTWGVLSPAIWPADFALRRWMAERSDPQARVWLDMGDHEGADLKGAAEIVGLTQDLAAELRPRVREVRVTIGAGHWHDEAAWRARLPEFLRWWLSGLEET</sequence>
<dbReference type="Gene3D" id="3.40.50.1820">
    <property type="entry name" value="alpha/beta hydrolase"/>
    <property type="match status" value="1"/>
</dbReference>